<evidence type="ECO:0000256" key="14">
    <source>
        <dbReference type="RuleBase" id="RU000461"/>
    </source>
</evidence>
<dbReference type="PANTHER" id="PTHR24300">
    <property type="entry name" value="CYTOCHROME P450 508A4-RELATED"/>
    <property type="match status" value="1"/>
</dbReference>
<keyword evidence="11 14" id="KW-0503">Monooxygenase</keyword>
<dbReference type="RefSeq" id="XP_022102672.1">
    <property type="nucleotide sequence ID" value="XM_022246980.1"/>
</dbReference>
<dbReference type="PROSITE" id="PS00086">
    <property type="entry name" value="CYTOCHROME_P450"/>
    <property type="match status" value="1"/>
</dbReference>
<dbReference type="InterPro" id="IPR001128">
    <property type="entry name" value="Cyt_P450"/>
</dbReference>
<evidence type="ECO:0000313" key="17">
    <source>
        <dbReference type="RefSeq" id="XP_022102672.1"/>
    </source>
</evidence>
<evidence type="ECO:0000313" key="16">
    <source>
        <dbReference type="Proteomes" id="UP000694845"/>
    </source>
</evidence>
<dbReference type="InterPro" id="IPR002401">
    <property type="entry name" value="Cyt_P450_E_grp-I"/>
</dbReference>
<dbReference type="PANTHER" id="PTHR24300:SF417">
    <property type="entry name" value="CYTOCHROME P450 508B1-RELATED"/>
    <property type="match status" value="1"/>
</dbReference>
<keyword evidence="6 13" id="KW-0479">Metal-binding</keyword>
<keyword evidence="5 13" id="KW-0349">Heme</keyword>
<reference evidence="17" key="1">
    <citation type="submission" date="2025-08" db="UniProtKB">
        <authorList>
            <consortium name="RefSeq"/>
        </authorList>
    </citation>
    <scope>IDENTIFICATION</scope>
</reference>
<dbReference type="InterPro" id="IPR036396">
    <property type="entry name" value="Cyt_P450_sf"/>
</dbReference>
<dbReference type="FunFam" id="1.10.630.10:FF:000238">
    <property type="entry name" value="Cytochrome P450 2A6"/>
    <property type="match status" value="1"/>
</dbReference>
<accession>A0A8B7ZCG4</accession>
<keyword evidence="7" id="KW-0256">Endoplasmic reticulum</keyword>
<protein>
    <submittedName>
        <fullName evidence="17">Cytochrome P450 2J2-like</fullName>
    </submittedName>
</protein>
<keyword evidence="8" id="KW-0492">Microsome</keyword>
<dbReference type="GO" id="GO:0016705">
    <property type="term" value="F:oxidoreductase activity, acting on paired donors, with incorporation or reduction of molecular oxygen"/>
    <property type="evidence" value="ECO:0007669"/>
    <property type="project" value="InterPro"/>
</dbReference>
<dbReference type="InterPro" id="IPR050182">
    <property type="entry name" value="Cytochrome_P450_fam2"/>
</dbReference>
<name>A0A8B7ZCG4_ACAPL</name>
<dbReference type="PRINTS" id="PR00385">
    <property type="entry name" value="P450"/>
</dbReference>
<keyword evidence="9 14" id="KW-0560">Oxidoreductase</keyword>
<keyword evidence="16" id="KW-1185">Reference proteome</keyword>
<feature type="transmembrane region" description="Helical" evidence="15">
    <location>
        <begin position="15"/>
        <end position="43"/>
    </location>
</feature>
<keyword evidence="10 13" id="KW-0408">Iron</keyword>
<sequence length="525" mass="60052">MKIYTSNKMDSVDHLIFVIFDSCSLGSGFLYAITFFSVLWLFLRWRTAKPNFARGPSFLMSHLLLLKAALTRRSAPQLLFTDIAKTYGPIYSLWIGFNFVTVVTDLELSREALIRNPDSFAHRRNAAVLERIFQKGGGIISESGNPWKERRRFGMNAMRIFGAGKRRLEPRINEEANFLAQSFADHCGQPFDPIPLVINAVSNIVAQISLGQRFEYTDTSFQAVVRIMRDLTEVGILEVGNVFPALADTFLYQRKRSDFRQLKGFIEEQVRIHRATLKANDPRDLIDLYLQEADKESTDFSEKDLDSEPVFTESNVWRFIQDIFFAGTETTALSLLWILHLVTMHPEIQEKVQVEIDDVIGRARQPTTSDMVSMPYTQATILEVIRHRPVIPVYHRESPPDGNGKFAQYTVPRNSYFLINVYGMNHDPKVFPDPDMIRPERFLTVDKNGKRIFSGKGQLLMNFGSGKRACVGESMARTELFLFVVNLFQRFTFTFSAEDGPPNLEGVPGRIWSPLPFRLCAETRL</sequence>
<gene>
    <name evidence="17" type="primary">LOC110985741</name>
</gene>
<proteinExistence type="inferred from homology"/>
<keyword evidence="15" id="KW-0812">Transmembrane</keyword>
<dbReference type="KEGG" id="aplc:110985741"/>
<evidence type="ECO:0000256" key="5">
    <source>
        <dbReference type="ARBA" id="ARBA00022617"/>
    </source>
</evidence>
<comment type="subcellular location">
    <subcellularLocation>
        <location evidence="3">Endoplasmic reticulum membrane</location>
        <topology evidence="3">Peripheral membrane protein</topology>
    </subcellularLocation>
    <subcellularLocation>
        <location evidence="2">Microsome membrane</location>
        <topology evidence="2">Peripheral membrane protein</topology>
    </subcellularLocation>
</comment>
<dbReference type="AlphaFoldDB" id="A0A8B7ZCG4"/>
<comment type="cofactor">
    <cofactor evidence="1 13">
        <name>heme</name>
        <dbReference type="ChEBI" id="CHEBI:30413"/>
    </cofactor>
</comment>
<dbReference type="GO" id="GO:0004497">
    <property type="term" value="F:monooxygenase activity"/>
    <property type="evidence" value="ECO:0007669"/>
    <property type="project" value="UniProtKB-KW"/>
</dbReference>
<comment type="similarity">
    <text evidence="4 14">Belongs to the cytochrome P450 family.</text>
</comment>
<dbReference type="GO" id="GO:0020037">
    <property type="term" value="F:heme binding"/>
    <property type="evidence" value="ECO:0007669"/>
    <property type="project" value="InterPro"/>
</dbReference>
<dbReference type="OMA" id="GVPGRIW"/>
<dbReference type="InterPro" id="IPR017972">
    <property type="entry name" value="Cyt_P450_CS"/>
</dbReference>
<dbReference type="GeneID" id="110985741"/>
<evidence type="ECO:0000256" key="12">
    <source>
        <dbReference type="ARBA" id="ARBA00023136"/>
    </source>
</evidence>
<organism evidence="16 17">
    <name type="scientific">Acanthaster planci</name>
    <name type="common">Crown-of-thorns starfish</name>
    <dbReference type="NCBI Taxonomy" id="133434"/>
    <lineage>
        <taxon>Eukaryota</taxon>
        <taxon>Metazoa</taxon>
        <taxon>Echinodermata</taxon>
        <taxon>Eleutherozoa</taxon>
        <taxon>Asterozoa</taxon>
        <taxon>Asteroidea</taxon>
        <taxon>Valvatacea</taxon>
        <taxon>Valvatida</taxon>
        <taxon>Acanthasteridae</taxon>
        <taxon>Acanthaster</taxon>
    </lineage>
</organism>
<keyword evidence="12 15" id="KW-0472">Membrane</keyword>
<evidence type="ECO:0000256" key="13">
    <source>
        <dbReference type="PIRSR" id="PIRSR602401-1"/>
    </source>
</evidence>
<evidence type="ECO:0000256" key="8">
    <source>
        <dbReference type="ARBA" id="ARBA00022848"/>
    </source>
</evidence>
<evidence type="ECO:0000256" key="1">
    <source>
        <dbReference type="ARBA" id="ARBA00001971"/>
    </source>
</evidence>
<dbReference type="PRINTS" id="PR00463">
    <property type="entry name" value="EP450I"/>
</dbReference>
<evidence type="ECO:0000256" key="6">
    <source>
        <dbReference type="ARBA" id="ARBA00022723"/>
    </source>
</evidence>
<dbReference type="Gene3D" id="1.10.630.10">
    <property type="entry name" value="Cytochrome P450"/>
    <property type="match status" value="1"/>
</dbReference>
<evidence type="ECO:0000256" key="4">
    <source>
        <dbReference type="ARBA" id="ARBA00010617"/>
    </source>
</evidence>
<dbReference type="GO" id="GO:0005506">
    <property type="term" value="F:iron ion binding"/>
    <property type="evidence" value="ECO:0007669"/>
    <property type="project" value="InterPro"/>
</dbReference>
<dbReference type="SUPFAM" id="SSF48264">
    <property type="entry name" value="Cytochrome P450"/>
    <property type="match status" value="1"/>
</dbReference>
<dbReference type="Pfam" id="PF00067">
    <property type="entry name" value="p450"/>
    <property type="match status" value="1"/>
</dbReference>
<dbReference type="OrthoDB" id="2789670at2759"/>
<evidence type="ECO:0000256" key="7">
    <source>
        <dbReference type="ARBA" id="ARBA00022824"/>
    </source>
</evidence>
<evidence type="ECO:0000256" key="15">
    <source>
        <dbReference type="SAM" id="Phobius"/>
    </source>
</evidence>
<evidence type="ECO:0000256" key="10">
    <source>
        <dbReference type="ARBA" id="ARBA00023004"/>
    </source>
</evidence>
<evidence type="ECO:0000256" key="3">
    <source>
        <dbReference type="ARBA" id="ARBA00004406"/>
    </source>
</evidence>
<dbReference type="Proteomes" id="UP000694845">
    <property type="component" value="Unplaced"/>
</dbReference>
<dbReference type="GO" id="GO:0005789">
    <property type="term" value="C:endoplasmic reticulum membrane"/>
    <property type="evidence" value="ECO:0007669"/>
    <property type="project" value="UniProtKB-SubCell"/>
</dbReference>
<feature type="binding site" description="axial binding residue" evidence="13">
    <location>
        <position position="470"/>
    </location>
    <ligand>
        <name>heme</name>
        <dbReference type="ChEBI" id="CHEBI:30413"/>
    </ligand>
    <ligandPart>
        <name>Fe</name>
        <dbReference type="ChEBI" id="CHEBI:18248"/>
    </ligandPart>
</feature>
<evidence type="ECO:0000256" key="11">
    <source>
        <dbReference type="ARBA" id="ARBA00023033"/>
    </source>
</evidence>
<evidence type="ECO:0000256" key="9">
    <source>
        <dbReference type="ARBA" id="ARBA00023002"/>
    </source>
</evidence>
<keyword evidence="15" id="KW-1133">Transmembrane helix</keyword>
<evidence type="ECO:0000256" key="2">
    <source>
        <dbReference type="ARBA" id="ARBA00004174"/>
    </source>
</evidence>